<keyword evidence="3" id="KW-0233">DNA recombination</keyword>
<dbReference type="NCBIfam" id="TIGR00229">
    <property type="entry name" value="sensory_box"/>
    <property type="match status" value="1"/>
</dbReference>
<name>A0A202EBK9_9EURY</name>
<dbReference type="InterPro" id="IPR035965">
    <property type="entry name" value="PAS-like_dom_sf"/>
</dbReference>
<dbReference type="SUPFAM" id="SSF56349">
    <property type="entry name" value="DNA breaking-rejoining enzymes"/>
    <property type="match status" value="1"/>
</dbReference>
<dbReference type="InterPro" id="IPR003018">
    <property type="entry name" value="GAF"/>
</dbReference>
<dbReference type="Gene3D" id="1.10.443.10">
    <property type="entry name" value="Intergrase catalytic core"/>
    <property type="match status" value="1"/>
</dbReference>
<organism evidence="8 9">
    <name type="scientific">Natronolimnobius baerhuensis</name>
    <dbReference type="NCBI Taxonomy" id="253108"/>
    <lineage>
        <taxon>Archaea</taxon>
        <taxon>Methanobacteriati</taxon>
        <taxon>Methanobacteriota</taxon>
        <taxon>Stenosarchaea group</taxon>
        <taxon>Halobacteria</taxon>
        <taxon>Halobacteriales</taxon>
        <taxon>Natrialbaceae</taxon>
        <taxon>Natronolimnobius</taxon>
    </lineage>
</organism>
<dbReference type="InterPro" id="IPR000014">
    <property type="entry name" value="PAS"/>
</dbReference>
<dbReference type="Pfam" id="PF04967">
    <property type="entry name" value="HTH_10"/>
    <property type="match status" value="1"/>
</dbReference>
<dbReference type="InterPro" id="IPR031803">
    <property type="entry name" value="BAT_GAF/HTH-assoc"/>
</dbReference>
<dbReference type="InterPro" id="IPR011010">
    <property type="entry name" value="DNA_brk_join_enz"/>
</dbReference>
<dbReference type="PROSITE" id="PS50113">
    <property type="entry name" value="PAC"/>
    <property type="match status" value="1"/>
</dbReference>
<reference evidence="8 9" key="1">
    <citation type="submission" date="2017-02" db="EMBL/GenBank/DDBJ databases">
        <title>Natronthermophilus aegyptiacus gen. nov.,sp. nov., an aerobic, extremely halophilic alkalithermophilic archaeon isolated from the athalassohaline Wadi An Natrun, Egypt.</title>
        <authorList>
            <person name="Zhao B."/>
        </authorList>
    </citation>
    <scope>NUCLEOTIDE SEQUENCE [LARGE SCALE GENOMIC DNA]</scope>
    <source>
        <strain evidence="8 9">CGMCC 1.3597</strain>
    </source>
</reference>
<keyword evidence="9" id="KW-1185">Reference proteome</keyword>
<dbReference type="GO" id="GO:0003677">
    <property type="term" value="F:DNA binding"/>
    <property type="evidence" value="ECO:0007669"/>
    <property type="project" value="InterPro"/>
</dbReference>
<dbReference type="Gene3D" id="3.30.450.40">
    <property type="match status" value="1"/>
</dbReference>
<feature type="domain" description="PAS" evidence="5">
    <location>
        <begin position="212"/>
        <end position="285"/>
    </location>
</feature>
<dbReference type="RefSeq" id="WP_087713831.1">
    <property type="nucleotide sequence ID" value="NZ_MWPH01000001.1"/>
</dbReference>
<dbReference type="Pfam" id="PF00589">
    <property type="entry name" value="Phage_integrase"/>
    <property type="match status" value="1"/>
</dbReference>
<keyword evidence="1" id="KW-0805">Transcription regulation</keyword>
<evidence type="ECO:0000256" key="4">
    <source>
        <dbReference type="SAM" id="MobiDB-lite"/>
    </source>
</evidence>
<evidence type="ECO:0000259" key="5">
    <source>
        <dbReference type="PROSITE" id="PS50112"/>
    </source>
</evidence>
<keyword evidence="2" id="KW-0804">Transcription</keyword>
<dbReference type="SMART" id="SM00065">
    <property type="entry name" value="GAF"/>
    <property type="match status" value="1"/>
</dbReference>
<keyword evidence="8" id="KW-0808">Transferase</keyword>
<comment type="caution">
    <text evidence="8">The sequence shown here is derived from an EMBL/GenBank/DDBJ whole genome shotgun (WGS) entry which is preliminary data.</text>
</comment>
<dbReference type="GO" id="GO:0015074">
    <property type="term" value="P:DNA integration"/>
    <property type="evidence" value="ECO:0007669"/>
    <property type="project" value="InterPro"/>
</dbReference>
<protein>
    <submittedName>
        <fullName evidence="8">Histidine kinase</fullName>
    </submittedName>
</protein>
<dbReference type="Proteomes" id="UP000196084">
    <property type="component" value="Unassembled WGS sequence"/>
</dbReference>
<dbReference type="InterPro" id="IPR007050">
    <property type="entry name" value="HTH_bacterioopsin"/>
</dbReference>
<evidence type="ECO:0000259" key="6">
    <source>
        <dbReference type="PROSITE" id="PS50113"/>
    </source>
</evidence>
<evidence type="ECO:0000256" key="3">
    <source>
        <dbReference type="ARBA" id="ARBA00023172"/>
    </source>
</evidence>
<dbReference type="Gene3D" id="3.30.450.20">
    <property type="entry name" value="PAS domain"/>
    <property type="match status" value="1"/>
</dbReference>
<feature type="domain" description="Tyr recombinase" evidence="7">
    <location>
        <begin position="8"/>
        <end position="193"/>
    </location>
</feature>
<evidence type="ECO:0000256" key="2">
    <source>
        <dbReference type="ARBA" id="ARBA00023163"/>
    </source>
</evidence>
<dbReference type="Pfam" id="PF13185">
    <property type="entry name" value="GAF_2"/>
    <property type="match status" value="1"/>
</dbReference>
<gene>
    <name evidence="8" type="ORF">B2G88_01925</name>
</gene>
<sequence length="750" mass="82696">MALEKMDGRGAGLSSRQFESVLEAAETYREALVVRLCGAVGLRPAELARLTIGDIEQVRMDPPRYLVRVPGVDDREDRTAYLPTHVERELRRYARSNDLAAGDRIFPVTPRRLQMLVSEVGDRASDLFDEPALADISSSDLRQYFAARALVEHDINPRVVKAAGGWQSFEALESYLETPTDTTIVDAFAAVERPGPGGERGPGESPTEHVVGDSVIRLLLAASERYALVRLDAEGYVERWNRSAATLFGYRASEIVGTHISTFYPDNAVETGDPDRTLSAALEESGTEVEGWRLHKDGTRFRATEVVSPLRDDRGRHRGFVVFIRDRTPTQEELEEVRRERDALAQQVTLTHRYRALTRGLLEASDHEAVERQACEALADGEPYTCAWIDRATIAQRQGKRTASGIAADAVDDLVPEAWAATEWTDSDSDAEPQVVVTHDVHATIGGDPFTGTLAAVPLTYGDTTYGTLAVATDREEAFDVDERAWLETIGRHVGAAIAAVRRRNLLLSDRVVELEIVCKDAGSFFVETSRELDCRFELDTLVPVAESTQLYYVRLEGSSPAAVFERAEATEGIDDCRLVETDTDGWRLEFVVEGAAPTLTLTEYGVTVLEAVVEDGTATITGECAADTELRTIIDGLRAVFPASELVGKRETERTVQTAREFRTGLADRLTDRQEATLQAAYYGGYYDWPRESTAEEVADAMGVSSPTLHNHLRKAQHELLRTFFDRPPGDGPDGVGRTETEIGADEQA</sequence>
<dbReference type="PANTHER" id="PTHR34236">
    <property type="entry name" value="DIMETHYL SULFOXIDE REDUCTASE TRANSCRIPTIONAL ACTIVATOR"/>
    <property type="match status" value="1"/>
</dbReference>
<dbReference type="Pfam" id="PF13426">
    <property type="entry name" value="PAS_9"/>
    <property type="match status" value="1"/>
</dbReference>
<dbReference type="Pfam" id="PF15915">
    <property type="entry name" value="BAT"/>
    <property type="match status" value="1"/>
</dbReference>
<dbReference type="SUPFAM" id="SSF55785">
    <property type="entry name" value="PYP-like sensor domain (PAS domain)"/>
    <property type="match status" value="1"/>
</dbReference>
<dbReference type="AlphaFoldDB" id="A0A202EBK9"/>
<feature type="domain" description="PAC" evidence="6">
    <location>
        <begin position="287"/>
        <end position="339"/>
    </location>
</feature>
<dbReference type="OrthoDB" id="234125at2157"/>
<dbReference type="GO" id="GO:0016301">
    <property type="term" value="F:kinase activity"/>
    <property type="evidence" value="ECO:0007669"/>
    <property type="project" value="UniProtKB-KW"/>
</dbReference>
<dbReference type="PROSITE" id="PS50112">
    <property type="entry name" value="PAS"/>
    <property type="match status" value="1"/>
</dbReference>
<evidence type="ECO:0000313" key="8">
    <source>
        <dbReference type="EMBL" id="OVE85607.1"/>
    </source>
</evidence>
<dbReference type="PANTHER" id="PTHR34236:SF1">
    <property type="entry name" value="DIMETHYL SULFOXIDE REDUCTASE TRANSCRIPTIONAL ACTIVATOR"/>
    <property type="match status" value="1"/>
</dbReference>
<dbReference type="EMBL" id="MWPH01000001">
    <property type="protein sequence ID" value="OVE85607.1"/>
    <property type="molecule type" value="Genomic_DNA"/>
</dbReference>
<evidence type="ECO:0000256" key="1">
    <source>
        <dbReference type="ARBA" id="ARBA00023015"/>
    </source>
</evidence>
<proteinExistence type="predicted"/>
<dbReference type="CDD" id="cd00130">
    <property type="entry name" value="PAS"/>
    <property type="match status" value="1"/>
</dbReference>
<dbReference type="InterPro" id="IPR002104">
    <property type="entry name" value="Integrase_catalytic"/>
</dbReference>
<keyword evidence="8" id="KW-0418">Kinase</keyword>
<feature type="region of interest" description="Disordered" evidence="4">
    <location>
        <begin position="726"/>
        <end position="750"/>
    </location>
</feature>
<evidence type="ECO:0000259" key="7">
    <source>
        <dbReference type="PROSITE" id="PS51898"/>
    </source>
</evidence>
<dbReference type="InterPro" id="IPR013762">
    <property type="entry name" value="Integrase-like_cat_sf"/>
</dbReference>
<dbReference type="InterPro" id="IPR000700">
    <property type="entry name" value="PAS-assoc_C"/>
</dbReference>
<accession>A0A202EBK9</accession>
<dbReference type="InterPro" id="IPR029016">
    <property type="entry name" value="GAF-like_dom_sf"/>
</dbReference>
<dbReference type="GO" id="GO:0006310">
    <property type="term" value="P:DNA recombination"/>
    <property type="evidence" value="ECO:0007669"/>
    <property type="project" value="UniProtKB-KW"/>
</dbReference>
<dbReference type="PROSITE" id="PS51898">
    <property type="entry name" value="TYR_RECOMBINASE"/>
    <property type="match status" value="1"/>
</dbReference>
<dbReference type="SUPFAM" id="SSF55781">
    <property type="entry name" value="GAF domain-like"/>
    <property type="match status" value="1"/>
</dbReference>
<evidence type="ECO:0000313" key="9">
    <source>
        <dbReference type="Proteomes" id="UP000196084"/>
    </source>
</evidence>